<dbReference type="CDD" id="cd00018">
    <property type="entry name" value="AP2"/>
    <property type="match status" value="1"/>
</dbReference>
<organism evidence="11 12">
    <name type="scientific">Arabidopsis thaliana x Arabidopsis arenosa</name>
    <dbReference type="NCBI Taxonomy" id="1240361"/>
    <lineage>
        <taxon>Eukaryota</taxon>
        <taxon>Viridiplantae</taxon>
        <taxon>Streptophyta</taxon>
        <taxon>Embryophyta</taxon>
        <taxon>Tracheophyta</taxon>
        <taxon>Spermatophyta</taxon>
        <taxon>Magnoliopsida</taxon>
        <taxon>eudicotyledons</taxon>
        <taxon>Gunneridae</taxon>
        <taxon>Pentapetalae</taxon>
        <taxon>rosids</taxon>
        <taxon>malvids</taxon>
        <taxon>Brassicales</taxon>
        <taxon>Brassicaceae</taxon>
        <taxon>Camelineae</taxon>
        <taxon>Arabidopsis</taxon>
    </lineage>
</organism>
<evidence type="ECO:0000313" key="11">
    <source>
        <dbReference type="EMBL" id="KAG7535724.1"/>
    </source>
</evidence>
<gene>
    <name evidence="11" type="ORF">ISN45_Aa08g031240</name>
</gene>
<feature type="region of interest" description="Disordered" evidence="9">
    <location>
        <begin position="147"/>
        <end position="168"/>
    </location>
</feature>
<dbReference type="Pfam" id="PF00847">
    <property type="entry name" value="AP2"/>
    <property type="match status" value="1"/>
</dbReference>
<evidence type="ECO:0000256" key="7">
    <source>
        <dbReference type="ARBA" id="ARBA00023242"/>
    </source>
</evidence>
<dbReference type="GO" id="GO:0003677">
    <property type="term" value="F:DNA binding"/>
    <property type="evidence" value="ECO:0007669"/>
    <property type="project" value="UniProtKB-KW"/>
</dbReference>
<dbReference type="PROSITE" id="PS51032">
    <property type="entry name" value="AP2_ERF"/>
    <property type="match status" value="1"/>
</dbReference>
<evidence type="ECO:0000256" key="3">
    <source>
        <dbReference type="ARBA" id="ARBA00023015"/>
    </source>
</evidence>
<sequence length="168" mass="18129">MDYSENVPSYDQNENLTPVAPSPPPSSSYLTRDQEHGIIVSALRQVISSSGSETDTSSSHWIAGEALPHPDAGPCPLCGVTGCFGCAFQHGKEEIKREKKHKGVRKKPSGKWSAEIWDPTLRVRTWLGTFSTAEMAAQAYDDAAAGLVGRGLERRGTKNGERSQEGDG</sequence>
<evidence type="ECO:0000256" key="9">
    <source>
        <dbReference type="SAM" id="MobiDB-lite"/>
    </source>
</evidence>
<dbReference type="AlphaFoldDB" id="A0A8T1XTT2"/>
<dbReference type="PANTHER" id="PTHR31194">
    <property type="entry name" value="SHN SHINE , DNA BINDING / TRANSCRIPTION FACTOR"/>
    <property type="match status" value="1"/>
</dbReference>
<evidence type="ECO:0000259" key="10">
    <source>
        <dbReference type="PROSITE" id="PS51032"/>
    </source>
</evidence>
<dbReference type="GO" id="GO:0005634">
    <property type="term" value="C:nucleus"/>
    <property type="evidence" value="ECO:0007669"/>
    <property type="project" value="UniProtKB-SubCell"/>
</dbReference>
<feature type="region of interest" description="Disordered" evidence="9">
    <location>
        <begin position="1"/>
        <end position="31"/>
    </location>
</feature>
<evidence type="ECO:0000256" key="2">
    <source>
        <dbReference type="ARBA" id="ARBA00022745"/>
    </source>
</evidence>
<keyword evidence="3" id="KW-0805">Transcription regulation</keyword>
<keyword evidence="5" id="KW-0010">Activator</keyword>
<dbReference type="PANTHER" id="PTHR31194:SF222">
    <property type="entry name" value="ETHYLENE-RESPONSIVE TRANSCRIPTION FACTOR ERF120-RELATED"/>
    <property type="match status" value="1"/>
</dbReference>
<evidence type="ECO:0000256" key="5">
    <source>
        <dbReference type="ARBA" id="ARBA00023159"/>
    </source>
</evidence>
<comment type="similarity">
    <text evidence="8">Belongs to the AP2/ERF transcription factor family. ERF subfamily.</text>
</comment>
<name>A0A8T1XTT2_9BRAS</name>
<evidence type="ECO:0000256" key="6">
    <source>
        <dbReference type="ARBA" id="ARBA00023163"/>
    </source>
</evidence>
<evidence type="ECO:0000256" key="8">
    <source>
        <dbReference type="ARBA" id="ARBA00024343"/>
    </source>
</evidence>
<feature type="compositionally biased region" description="Polar residues" evidence="9">
    <location>
        <begin position="1"/>
        <end position="16"/>
    </location>
</feature>
<dbReference type="GO" id="GO:0003700">
    <property type="term" value="F:DNA-binding transcription factor activity"/>
    <property type="evidence" value="ECO:0007669"/>
    <property type="project" value="InterPro"/>
</dbReference>
<dbReference type="GO" id="GO:0009873">
    <property type="term" value="P:ethylene-activated signaling pathway"/>
    <property type="evidence" value="ECO:0007669"/>
    <property type="project" value="UniProtKB-KW"/>
</dbReference>
<keyword evidence="12" id="KW-1185">Reference proteome</keyword>
<accession>A0A8T1XTT2</accession>
<keyword evidence="6" id="KW-0804">Transcription</keyword>
<evidence type="ECO:0000313" key="12">
    <source>
        <dbReference type="Proteomes" id="UP000694240"/>
    </source>
</evidence>
<comment type="caution">
    <text evidence="11">The sequence shown here is derived from an EMBL/GenBank/DDBJ whole genome shotgun (WGS) entry which is preliminary data.</text>
</comment>
<comment type="subcellular location">
    <subcellularLocation>
        <location evidence="1">Nucleus</location>
    </subcellularLocation>
</comment>
<dbReference type="SMART" id="SM00380">
    <property type="entry name" value="AP2"/>
    <property type="match status" value="1"/>
</dbReference>
<keyword evidence="7" id="KW-0539">Nucleus</keyword>
<feature type="domain" description="AP2/ERF" evidence="10">
    <location>
        <begin position="100"/>
        <end position="161"/>
    </location>
</feature>
<protein>
    <submittedName>
        <fullName evidence="11">AP2/ERF domain</fullName>
    </submittedName>
</protein>
<keyword evidence="4" id="KW-0238">DNA-binding</keyword>
<evidence type="ECO:0000256" key="4">
    <source>
        <dbReference type="ARBA" id="ARBA00023125"/>
    </source>
</evidence>
<evidence type="ECO:0000256" key="1">
    <source>
        <dbReference type="ARBA" id="ARBA00004123"/>
    </source>
</evidence>
<dbReference type="EMBL" id="JAEFBK010000013">
    <property type="protein sequence ID" value="KAG7535724.1"/>
    <property type="molecule type" value="Genomic_DNA"/>
</dbReference>
<proteinExistence type="inferred from homology"/>
<keyword evidence="2" id="KW-0936">Ethylene signaling pathway</keyword>
<dbReference type="Proteomes" id="UP000694240">
    <property type="component" value="Chromosome 13"/>
</dbReference>
<reference evidence="11 12" key="1">
    <citation type="submission" date="2020-12" db="EMBL/GenBank/DDBJ databases">
        <title>Concerted genomic and epigenomic changes stabilize Arabidopsis allopolyploids.</title>
        <authorList>
            <person name="Chen Z."/>
        </authorList>
    </citation>
    <scope>NUCLEOTIDE SEQUENCE [LARGE SCALE GENOMIC DNA]</scope>
    <source>
        <strain evidence="11">Allo738</strain>
        <tissue evidence="11">Leaf</tissue>
    </source>
</reference>
<dbReference type="InterPro" id="IPR001471">
    <property type="entry name" value="AP2/ERF_dom"/>
</dbReference>
<dbReference type="InterPro" id="IPR050913">
    <property type="entry name" value="AP2/ERF_ERF"/>
</dbReference>
<feature type="compositionally biased region" description="Basic and acidic residues" evidence="9">
    <location>
        <begin position="151"/>
        <end position="168"/>
    </location>
</feature>